<evidence type="ECO:0000256" key="8">
    <source>
        <dbReference type="ARBA" id="ARBA00034617"/>
    </source>
</evidence>
<feature type="compositionally biased region" description="Basic and acidic residues" evidence="11">
    <location>
        <begin position="1057"/>
        <end position="1077"/>
    </location>
</feature>
<dbReference type="SUPFAM" id="SSF158702">
    <property type="entry name" value="Sec63 N-terminal domain-like"/>
    <property type="match status" value="1"/>
</dbReference>
<evidence type="ECO:0000313" key="14">
    <source>
        <dbReference type="EMBL" id="EXJ81563.1"/>
    </source>
</evidence>
<dbReference type="Gene3D" id="1.10.3380.10">
    <property type="entry name" value="Sec63 N-terminal domain-like domain"/>
    <property type="match status" value="1"/>
</dbReference>
<feature type="region of interest" description="Disordered" evidence="11">
    <location>
        <begin position="1272"/>
        <end position="1294"/>
    </location>
</feature>
<dbReference type="GO" id="GO:0005524">
    <property type="term" value="F:ATP binding"/>
    <property type="evidence" value="ECO:0007669"/>
    <property type="project" value="UniProtKB-KW"/>
</dbReference>
<dbReference type="Pfam" id="PF23445">
    <property type="entry name" value="WHD_SNRNP200"/>
    <property type="match status" value="1"/>
</dbReference>
<dbReference type="HOGENOM" id="CLU_000335_0_4_1"/>
<feature type="compositionally biased region" description="Basic and acidic residues" evidence="11">
    <location>
        <begin position="1285"/>
        <end position="1294"/>
    </location>
</feature>
<dbReference type="GO" id="GO:0043138">
    <property type="term" value="F:3'-5' DNA helicase activity"/>
    <property type="evidence" value="ECO:0007669"/>
    <property type="project" value="UniProtKB-EC"/>
</dbReference>
<proteinExistence type="inferred from homology"/>
<evidence type="ECO:0000256" key="5">
    <source>
        <dbReference type="ARBA" id="ARBA00022840"/>
    </source>
</evidence>
<evidence type="ECO:0000256" key="7">
    <source>
        <dbReference type="ARBA" id="ARBA00023254"/>
    </source>
</evidence>
<dbReference type="Pfam" id="PF02889">
    <property type="entry name" value="Sec63"/>
    <property type="match status" value="1"/>
</dbReference>
<feature type="domain" description="Helicase ATP-binding" evidence="12">
    <location>
        <begin position="43"/>
        <end position="217"/>
    </location>
</feature>
<dbReference type="InterPro" id="IPR014001">
    <property type="entry name" value="Helicase_ATP-bd"/>
</dbReference>
<evidence type="ECO:0000256" key="3">
    <source>
        <dbReference type="ARBA" id="ARBA00022801"/>
    </source>
</evidence>
<keyword evidence="6" id="KW-0413">Isomerase</keyword>
<evidence type="ECO:0000256" key="6">
    <source>
        <dbReference type="ARBA" id="ARBA00023235"/>
    </source>
</evidence>
<dbReference type="InterPro" id="IPR057842">
    <property type="entry name" value="WH_MER3"/>
</dbReference>
<evidence type="ECO:0000256" key="2">
    <source>
        <dbReference type="ARBA" id="ARBA00022741"/>
    </source>
</evidence>
<evidence type="ECO:0000256" key="9">
    <source>
        <dbReference type="ARBA" id="ARBA00034808"/>
    </source>
</evidence>
<dbReference type="EMBL" id="AMWN01000007">
    <property type="protein sequence ID" value="EXJ81563.1"/>
    <property type="molecule type" value="Genomic_DNA"/>
</dbReference>
<dbReference type="SMART" id="SM00487">
    <property type="entry name" value="DEXDc"/>
    <property type="match status" value="1"/>
</dbReference>
<comment type="catalytic activity">
    <reaction evidence="8">
        <text>Couples ATP hydrolysis with the unwinding of duplex DNA by translocating in the 3'-5' direction.</text>
        <dbReference type="EC" id="5.6.2.4"/>
    </reaction>
</comment>
<dbReference type="Pfam" id="PF00270">
    <property type="entry name" value="DEAD"/>
    <property type="match status" value="1"/>
</dbReference>
<dbReference type="PROSITE" id="PS51194">
    <property type="entry name" value="HELICASE_CTER"/>
    <property type="match status" value="1"/>
</dbReference>
<dbReference type="InterPro" id="IPR036390">
    <property type="entry name" value="WH_DNA-bd_sf"/>
</dbReference>
<evidence type="ECO:0000313" key="15">
    <source>
        <dbReference type="Proteomes" id="UP000019484"/>
    </source>
</evidence>
<dbReference type="InterPro" id="IPR052247">
    <property type="entry name" value="Meiotic_Crossover_Helicase"/>
</dbReference>
<dbReference type="InterPro" id="IPR027417">
    <property type="entry name" value="P-loop_NTPase"/>
</dbReference>
<comment type="similarity">
    <text evidence="1">Belongs to the helicase family. SKI2 subfamily.</text>
</comment>
<feature type="compositionally biased region" description="Polar residues" evidence="11">
    <location>
        <begin position="1082"/>
        <end position="1093"/>
    </location>
</feature>
<name>W9XMW7_9EURO</name>
<dbReference type="CDD" id="cd18795">
    <property type="entry name" value="SF2_C_Ski2"/>
    <property type="match status" value="1"/>
</dbReference>
<sequence>MPLNPPLPVVQGIHLIPATALPDKLRSVFKFHVFNAIQSKCFSTAFKTDDNIVVSAPTGSGKTVVMELAICRLMAKFRGEDFKIIYQAPTKSLCSERHRDWRAKFGVLDLQCAELTGDTESSHLRDVQSAHIIITTPEKWDSVTRKWKDHARLMQLVKLFLVDEVHILKESRGATLEAVVSRMKSVSSDIRFVALSATVPNSEDIATWLGKSPTKQHLPAHREVFGESFRPVVLNKHVYGFEAKCNDFGLGELLTPHIPNVIAKHGKGKPVMIFCPTRRACVTTARMLADLWTGSHSSQRLWRGPDRPLSFSNPEVRATSGAGVAIHHGGLTAEDRRGIEQAFLEGQINVLCCTSTLAVGVNLPCYLVILKGTTSWNGSGFHEYADLEVMQMLGRAGRPQFETSACGVILTRKDKVSQYERMVSGEELLESCLHQNLIEHLNAEIGLGTVRDLDTAKQWLAGTFMYVRVMKNPSHYKLREGVDHDSEDELLELLCEQNISLLRDAGFINQDPRLTSTAYGEAMARYCVSFDTMKLFVGLPPKAKTSEILSVLTQAREFREVRMQAGEKSFYKEINKAPEIKFPIKVDIALPAHKVSLLIQAELGNVAIPDGENHGKHHQQHRHDKCTVFTHANRLIRCIIDCQTYLKDAISTRQALELGRSLAARVWDNTASQLRQIDGLGEVSVRKLASASINSIETLLNTEPSRLDLVLGKNPPFGRELLKKLESFPNLRVSVKETGRELQPGRGVVINFVADIGFLNIAPPRSFRKKHHLYVCFLAETADGDLLDFRKISAKKVGEGEEISLTTQLTKPTSHLNCYVMCDDIAGTSKYAELRLSGIPDSIYPGPRHLEDVTPKSTATSSRNRQNASAWDDEFDDGGINDQDLLSLEAHADDIEVIEDLDAILAEESRRQKKSTKASPTVTPQVKHELIEDADHTAHREPTRLRNGRWTCQHDCEERGRKCKHKCCAEGVAKPRRRPKAESKCKAVEKVQTTLRNVTTAGKAKANPNLQNTNVSAKSQKSTQRSDYSETTSMRGKEDSAEPARKRTKYSAEPESDDGHLEQPSRLQRVDGTKEPSPEVELSNNRESLSNVEDGNIMNGDNTPFDPIPSDACPVDADLPSREASISHEEGITPVIQRGAEDTWSGQDCFPDFLTSEFDLGGFEPPLEHVAMSDVQRPSKGLFITGFSSSPVKPSIENTVPDDRADDASEMAVDRAYPSIGSIDITSNIGYRVDLLGKSLTGSDPGTPTEITAETPERTELPAITVPKERVAVSMPQEGQADRQQQMHDEDQKKKWEGVDQWIYDAFHEYVELV</sequence>
<feature type="region of interest" description="Disordered" evidence="11">
    <location>
        <begin position="998"/>
        <end position="1095"/>
    </location>
</feature>
<keyword evidence="5" id="KW-0067">ATP-binding</keyword>
<evidence type="ECO:0000256" key="1">
    <source>
        <dbReference type="ARBA" id="ARBA00010140"/>
    </source>
</evidence>
<dbReference type="Gene3D" id="1.10.10.10">
    <property type="entry name" value="Winged helix-like DNA-binding domain superfamily/Winged helix DNA-binding domain"/>
    <property type="match status" value="1"/>
</dbReference>
<dbReference type="SUPFAM" id="SSF52540">
    <property type="entry name" value="P-loop containing nucleoside triphosphate hydrolases"/>
    <property type="match status" value="1"/>
</dbReference>
<dbReference type="InterPro" id="IPR004179">
    <property type="entry name" value="Sec63-dom"/>
</dbReference>
<dbReference type="FunFam" id="1.10.10.10:FF:000012">
    <property type="entry name" value="U5 small nuclear ribonucleoprotein helicase"/>
    <property type="match status" value="1"/>
</dbReference>
<dbReference type="InterPro" id="IPR001650">
    <property type="entry name" value="Helicase_C-like"/>
</dbReference>
<evidence type="ECO:0000259" key="12">
    <source>
        <dbReference type="PROSITE" id="PS51192"/>
    </source>
</evidence>
<reference evidence="14 15" key="1">
    <citation type="submission" date="2013-03" db="EMBL/GenBank/DDBJ databases">
        <title>The Genome Sequence of Capronia coronata CBS 617.96.</title>
        <authorList>
            <consortium name="The Broad Institute Genomics Platform"/>
            <person name="Cuomo C."/>
            <person name="de Hoog S."/>
            <person name="Gorbushina A."/>
            <person name="Walker B."/>
            <person name="Young S.K."/>
            <person name="Zeng Q."/>
            <person name="Gargeya S."/>
            <person name="Fitzgerald M."/>
            <person name="Haas B."/>
            <person name="Abouelleil A."/>
            <person name="Allen A.W."/>
            <person name="Alvarado L."/>
            <person name="Arachchi H.M."/>
            <person name="Berlin A.M."/>
            <person name="Chapman S.B."/>
            <person name="Gainer-Dewar J."/>
            <person name="Goldberg J."/>
            <person name="Griggs A."/>
            <person name="Gujja S."/>
            <person name="Hansen M."/>
            <person name="Howarth C."/>
            <person name="Imamovic A."/>
            <person name="Ireland A."/>
            <person name="Larimer J."/>
            <person name="McCowan C."/>
            <person name="Murphy C."/>
            <person name="Pearson M."/>
            <person name="Poon T.W."/>
            <person name="Priest M."/>
            <person name="Roberts A."/>
            <person name="Saif S."/>
            <person name="Shea T."/>
            <person name="Sisk P."/>
            <person name="Sykes S."/>
            <person name="Wortman J."/>
            <person name="Nusbaum C."/>
            <person name="Birren B."/>
        </authorList>
    </citation>
    <scope>NUCLEOTIDE SEQUENCE [LARGE SCALE GENOMIC DNA]</scope>
    <source>
        <strain evidence="14 15">CBS 617.96</strain>
    </source>
</reference>
<dbReference type="RefSeq" id="XP_007726684.1">
    <property type="nucleotide sequence ID" value="XM_007728494.1"/>
</dbReference>
<keyword evidence="3" id="KW-0378">Hydrolase</keyword>
<keyword evidence="15" id="KW-1185">Reference proteome</keyword>
<keyword evidence="4" id="KW-0347">Helicase</keyword>
<accession>W9XMW7</accession>
<comment type="caution">
    <text evidence="14">The sequence shown here is derived from an EMBL/GenBank/DDBJ whole genome shotgun (WGS) entry which is preliminary data.</text>
</comment>
<dbReference type="OrthoDB" id="5575at2759"/>
<evidence type="ECO:0000256" key="11">
    <source>
        <dbReference type="SAM" id="MobiDB-lite"/>
    </source>
</evidence>
<dbReference type="Proteomes" id="UP000019484">
    <property type="component" value="Unassembled WGS sequence"/>
</dbReference>
<feature type="compositionally biased region" description="Polar residues" evidence="11">
    <location>
        <begin position="1008"/>
        <end position="1034"/>
    </location>
</feature>
<keyword evidence="2" id="KW-0547">Nucleotide-binding</keyword>
<dbReference type="InterPro" id="IPR036388">
    <property type="entry name" value="WH-like_DNA-bd_sf"/>
</dbReference>
<dbReference type="GO" id="GO:0003676">
    <property type="term" value="F:nucleic acid binding"/>
    <property type="evidence" value="ECO:0007669"/>
    <property type="project" value="InterPro"/>
</dbReference>
<dbReference type="SUPFAM" id="SSF46785">
    <property type="entry name" value="Winged helix' DNA-binding domain"/>
    <property type="match status" value="1"/>
</dbReference>
<dbReference type="STRING" id="1182541.W9XMW7"/>
<comment type="catalytic activity">
    <reaction evidence="10">
        <text>ATP + H2O = ADP + phosphate + H(+)</text>
        <dbReference type="Rhea" id="RHEA:13065"/>
        <dbReference type="ChEBI" id="CHEBI:15377"/>
        <dbReference type="ChEBI" id="CHEBI:15378"/>
        <dbReference type="ChEBI" id="CHEBI:30616"/>
        <dbReference type="ChEBI" id="CHEBI:43474"/>
        <dbReference type="ChEBI" id="CHEBI:456216"/>
        <dbReference type="EC" id="5.6.2.4"/>
    </reaction>
</comment>
<dbReference type="GO" id="GO:0051321">
    <property type="term" value="P:meiotic cell cycle"/>
    <property type="evidence" value="ECO:0007669"/>
    <property type="project" value="UniProtKB-KW"/>
</dbReference>
<gene>
    <name evidence="14" type="ORF">A1O1_07627</name>
</gene>
<evidence type="ECO:0000256" key="4">
    <source>
        <dbReference type="ARBA" id="ARBA00022806"/>
    </source>
</evidence>
<dbReference type="PANTHER" id="PTHR47835">
    <property type="entry name" value="HFM1, ATP DEPENDENT DNA HELICASE HOMOLOG"/>
    <property type="match status" value="1"/>
</dbReference>
<dbReference type="SMART" id="SM00490">
    <property type="entry name" value="HELICc"/>
    <property type="match status" value="1"/>
</dbReference>
<dbReference type="EC" id="5.6.2.4" evidence="9"/>
<feature type="compositionally biased region" description="Basic and acidic residues" evidence="11">
    <location>
        <begin position="1035"/>
        <end position="1045"/>
    </location>
</feature>
<keyword evidence="7" id="KW-0469">Meiosis</keyword>
<dbReference type="GeneID" id="19162483"/>
<dbReference type="SMART" id="SM00973">
    <property type="entry name" value="Sec63"/>
    <property type="match status" value="1"/>
</dbReference>
<protein>
    <recommendedName>
        <fullName evidence="9">DNA 3'-5' helicase</fullName>
        <ecNumber evidence="9">5.6.2.4</ecNumber>
    </recommendedName>
</protein>
<feature type="domain" description="Helicase C-terminal" evidence="13">
    <location>
        <begin position="257"/>
        <end position="445"/>
    </location>
</feature>
<dbReference type="Pfam" id="PF00271">
    <property type="entry name" value="Helicase_C"/>
    <property type="match status" value="1"/>
</dbReference>
<dbReference type="PROSITE" id="PS51192">
    <property type="entry name" value="HELICASE_ATP_BIND_1"/>
    <property type="match status" value="1"/>
</dbReference>
<dbReference type="PANTHER" id="PTHR47835:SF3">
    <property type="entry name" value="HELICASE FOR MEIOSIS 1"/>
    <property type="match status" value="1"/>
</dbReference>
<organism evidence="14 15">
    <name type="scientific">Capronia coronata CBS 617.96</name>
    <dbReference type="NCBI Taxonomy" id="1182541"/>
    <lineage>
        <taxon>Eukaryota</taxon>
        <taxon>Fungi</taxon>
        <taxon>Dikarya</taxon>
        <taxon>Ascomycota</taxon>
        <taxon>Pezizomycotina</taxon>
        <taxon>Eurotiomycetes</taxon>
        <taxon>Chaetothyriomycetidae</taxon>
        <taxon>Chaetothyriales</taxon>
        <taxon>Herpotrichiellaceae</taxon>
        <taxon>Capronia</taxon>
    </lineage>
</organism>
<feature type="region of interest" description="Disordered" evidence="11">
    <location>
        <begin position="846"/>
        <end position="876"/>
    </location>
</feature>
<evidence type="ECO:0000259" key="13">
    <source>
        <dbReference type="PROSITE" id="PS51194"/>
    </source>
</evidence>
<dbReference type="FunFam" id="1.10.3380.10:FF:000012">
    <property type="entry name" value="DEAD/DEAH box DNA helicase"/>
    <property type="match status" value="1"/>
</dbReference>
<dbReference type="InterPro" id="IPR011545">
    <property type="entry name" value="DEAD/DEAH_box_helicase_dom"/>
</dbReference>
<dbReference type="Gene3D" id="3.40.50.300">
    <property type="entry name" value="P-loop containing nucleotide triphosphate hydrolases"/>
    <property type="match status" value="2"/>
</dbReference>
<feature type="compositionally biased region" description="Polar residues" evidence="11">
    <location>
        <begin position="855"/>
        <end position="869"/>
    </location>
</feature>
<dbReference type="eggNOG" id="KOG0952">
    <property type="taxonomic scope" value="Eukaryota"/>
</dbReference>
<evidence type="ECO:0000256" key="10">
    <source>
        <dbReference type="ARBA" id="ARBA00048988"/>
    </source>
</evidence>
<dbReference type="GO" id="GO:0016787">
    <property type="term" value="F:hydrolase activity"/>
    <property type="evidence" value="ECO:0007669"/>
    <property type="project" value="UniProtKB-KW"/>
</dbReference>